<dbReference type="eggNOG" id="COG0521">
    <property type="taxonomic scope" value="Bacteria"/>
</dbReference>
<dbReference type="InterPro" id="IPR001453">
    <property type="entry name" value="MoaB/Mog_dom"/>
</dbReference>
<dbReference type="CDD" id="cd00886">
    <property type="entry name" value="MogA_MoaB"/>
    <property type="match status" value="1"/>
</dbReference>
<dbReference type="InterPro" id="IPR051920">
    <property type="entry name" value="MPT_Adenylyltrnsfr/MoaC-Rel"/>
</dbReference>
<evidence type="ECO:0000259" key="4">
    <source>
        <dbReference type="SMART" id="SM00852"/>
    </source>
</evidence>
<dbReference type="PATRIC" id="fig|398512.5.peg.3864"/>
<dbReference type="Gene3D" id="3.40.980.10">
    <property type="entry name" value="MoaB/Mog-like domain"/>
    <property type="match status" value="1"/>
</dbReference>
<dbReference type="Proteomes" id="UP000036923">
    <property type="component" value="Unassembled WGS sequence"/>
</dbReference>
<evidence type="ECO:0000256" key="1">
    <source>
        <dbReference type="ARBA" id="ARBA00003487"/>
    </source>
</evidence>
<keyword evidence="3" id="KW-0501">Molybdenum cofactor biosynthesis</keyword>
<dbReference type="InterPro" id="IPR008284">
    <property type="entry name" value="MoCF_biosynth_CS"/>
</dbReference>
<dbReference type="EMBL" id="LGTC01000001">
    <property type="protein sequence ID" value="KNY28414.1"/>
    <property type="molecule type" value="Genomic_DNA"/>
</dbReference>
<dbReference type="NCBIfam" id="TIGR00177">
    <property type="entry name" value="molyb_syn"/>
    <property type="match status" value="1"/>
</dbReference>
<dbReference type="UniPathway" id="UPA00344"/>
<dbReference type="STRING" id="398512.Bccel_3688"/>
<dbReference type="RefSeq" id="WP_036938749.1">
    <property type="nucleotide sequence ID" value="NZ_JQKC01000007.1"/>
</dbReference>
<dbReference type="PANTHER" id="PTHR43764">
    <property type="entry name" value="MOLYBDENUM COFACTOR BIOSYNTHESIS"/>
    <property type="match status" value="1"/>
</dbReference>
<sequence>MSFKVGIITASDKGYAGERLDESGNVIAQMIAGIGGKVVIYKIVPDEKREISETIIDMSDNVGVDLILTTGGTGFSPRDITPEATLAVIDRLVPGIPEAMRQKSLEITPKAMLSRAVAGIRNSALIINLPGSPKAVAECLEVVLPVLPHGIQILKGQAGECAR</sequence>
<reference evidence="6" key="1">
    <citation type="submission" date="2015-07" db="EMBL/GenBank/DDBJ databases">
        <title>Near-Complete Genome Sequence of the Cellulolytic Bacterium Bacteroides (Pseudobacteroides) cellulosolvens ATCC 35603.</title>
        <authorList>
            <person name="Dassa B."/>
            <person name="Utturkar S.M."/>
            <person name="Klingeman D.M."/>
            <person name="Hurt R.A."/>
            <person name="Keller M."/>
            <person name="Xu J."/>
            <person name="Reddy Y.H.K."/>
            <person name="Borovok I."/>
            <person name="Grinberg I.R."/>
            <person name="Lamed R."/>
            <person name="Zhivin O."/>
            <person name="Bayer E.A."/>
            <person name="Brown S.D."/>
        </authorList>
    </citation>
    <scope>NUCLEOTIDE SEQUENCE [LARGE SCALE GENOMIC DNA]</scope>
    <source>
        <strain evidence="6">DSM 2933</strain>
    </source>
</reference>
<comment type="function">
    <text evidence="1">May be involved in the biosynthesis of molybdopterin.</text>
</comment>
<keyword evidence="6" id="KW-1185">Reference proteome</keyword>
<dbReference type="NCBIfam" id="NF006932">
    <property type="entry name" value="PRK09417.1"/>
    <property type="match status" value="1"/>
</dbReference>
<feature type="domain" description="MoaB/Mog" evidence="4">
    <location>
        <begin position="6"/>
        <end position="150"/>
    </location>
</feature>
<dbReference type="PROSITE" id="PS01078">
    <property type="entry name" value="MOCF_BIOSYNTHESIS_1"/>
    <property type="match status" value="1"/>
</dbReference>
<evidence type="ECO:0000256" key="2">
    <source>
        <dbReference type="ARBA" id="ARBA00005046"/>
    </source>
</evidence>
<dbReference type="GO" id="GO:0006777">
    <property type="term" value="P:Mo-molybdopterin cofactor biosynthetic process"/>
    <property type="evidence" value="ECO:0007669"/>
    <property type="project" value="UniProtKB-KW"/>
</dbReference>
<gene>
    <name evidence="5" type="ORF">Bccel_3688</name>
</gene>
<evidence type="ECO:0000256" key="3">
    <source>
        <dbReference type="ARBA" id="ARBA00023150"/>
    </source>
</evidence>
<dbReference type="PANTHER" id="PTHR43764:SF1">
    <property type="entry name" value="MOLYBDOPTERIN MOLYBDOTRANSFERASE"/>
    <property type="match status" value="1"/>
</dbReference>
<name>A0A0L6JRM3_9FIRM</name>
<proteinExistence type="predicted"/>
<dbReference type="AlphaFoldDB" id="A0A0L6JRM3"/>
<dbReference type="InterPro" id="IPR036425">
    <property type="entry name" value="MoaB/Mog-like_dom_sf"/>
</dbReference>
<dbReference type="Pfam" id="PF00994">
    <property type="entry name" value="MoCF_biosynth"/>
    <property type="match status" value="1"/>
</dbReference>
<comment type="caution">
    <text evidence="5">The sequence shown here is derived from an EMBL/GenBank/DDBJ whole genome shotgun (WGS) entry which is preliminary data.</text>
</comment>
<dbReference type="SMART" id="SM00852">
    <property type="entry name" value="MoCF_biosynth"/>
    <property type="match status" value="1"/>
</dbReference>
<dbReference type="SUPFAM" id="SSF53218">
    <property type="entry name" value="Molybdenum cofactor biosynthesis proteins"/>
    <property type="match status" value="1"/>
</dbReference>
<comment type="pathway">
    <text evidence="2">Cofactor biosynthesis; molybdopterin biosynthesis.</text>
</comment>
<accession>A0A0L6JRM3</accession>
<evidence type="ECO:0000313" key="5">
    <source>
        <dbReference type="EMBL" id="KNY28414.1"/>
    </source>
</evidence>
<evidence type="ECO:0000313" key="6">
    <source>
        <dbReference type="Proteomes" id="UP000036923"/>
    </source>
</evidence>
<organism evidence="5 6">
    <name type="scientific">Pseudobacteroides cellulosolvens ATCC 35603 = DSM 2933</name>
    <dbReference type="NCBI Taxonomy" id="398512"/>
    <lineage>
        <taxon>Bacteria</taxon>
        <taxon>Bacillati</taxon>
        <taxon>Bacillota</taxon>
        <taxon>Clostridia</taxon>
        <taxon>Eubacteriales</taxon>
        <taxon>Oscillospiraceae</taxon>
        <taxon>Pseudobacteroides</taxon>
    </lineage>
</organism>
<protein>
    <submittedName>
        <fullName evidence="5">Molybdenum cofactor synthesis domain containing protein</fullName>
    </submittedName>
</protein>